<dbReference type="AlphaFoldDB" id="A0A368YCH5"/>
<dbReference type="GO" id="GO:0016787">
    <property type="term" value="F:hydrolase activity"/>
    <property type="evidence" value="ECO:0007669"/>
    <property type="project" value="UniProtKB-KW"/>
</dbReference>
<evidence type="ECO:0000313" key="2">
    <source>
        <dbReference type="Proteomes" id="UP000253345"/>
    </source>
</evidence>
<dbReference type="RefSeq" id="WP_114350953.1">
    <property type="nucleotide sequence ID" value="NZ_QPJL01000051.1"/>
</dbReference>
<accession>A0A368YCH5</accession>
<gene>
    <name evidence="1" type="ORF">DFP89_1518</name>
</gene>
<evidence type="ECO:0000313" key="1">
    <source>
        <dbReference type="EMBL" id="RCW77960.1"/>
    </source>
</evidence>
<dbReference type="OrthoDB" id="4378831at2"/>
<sequence length="426" mass="46706">MDTVAVGCELLRVGMFFDGTGNSRDHVPVGGVTWHTNVDLLERIYLPDQGKIEAINGQSRKVSYSSIYMRGIGVRANSDGDDFLGWYGLPREPRVISGGKLVHIPSAGIVALPTGTGLGWGAGPEGVESRVLESYVKLESYIRKVTGGIQPCDIWLDVFGFSRGAVAARDFANGVKDQEFSYGSTNIRTKFLGLFDKVSFMGSGGNTGNHEGVYLNTSGNVSEIIVHITAKDEIRRYFPLTLTMSGERIEMVGSHSDIGGGYLPNSPPSTFYFTDMAYPGVRKYFESRWGLSMQYVVSNDKIDVDGDFIIRGAPGDFESTSETIIQNTADHGLQFVSLRLMHDRAVSAGVPFRANIGDSIDGKSIGIDKDLDNYYRALCRNDINQAEILELEIRKRYAHISFNNETNRGVSPNLPEPDAVRKVASL</sequence>
<name>A0A368YCH5_9RHOB</name>
<organism evidence="1 2">
    <name type="scientific">Paracoccus lutimaris</name>
    <dbReference type="NCBI Taxonomy" id="1490030"/>
    <lineage>
        <taxon>Bacteria</taxon>
        <taxon>Pseudomonadati</taxon>
        <taxon>Pseudomonadota</taxon>
        <taxon>Alphaproteobacteria</taxon>
        <taxon>Rhodobacterales</taxon>
        <taxon>Paracoccaceae</taxon>
        <taxon>Paracoccus</taxon>
    </lineage>
</organism>
<dbReference type="EMBL" id="QPJL01000051">
    <property type="protein sequence ID" value="RCW77960.1"/>
    <property type="molecule type" value="Genomic_DNA"/>
</dbReference>
<comment type="caution">
    <text evidence="1">The sequence shown here is derived from an EMBL/GenBank/DDBJ whole genome shotgun (WGS) entry which is preliminary data.</text>
</comment>
<dbReference type="Proteomes" id="UP000253345">
    <property type="component" value="Unassembled WGS sequence"/>
</dbReference>
<proteinExistence type="predicted"/>
<protein>
    <submittedName>
        <fullName evidence="1">Putative alpha/beta hydrolase family protein DUF2235</fullName>
    </submittedName>
</protein>
<keyword evidence="1" id="KW-0378">Hydrolase</keyword>
<keyword evidence="2" id="KW-1185">Reference proteome</keyword>
<dbReference type="PANTHER" id="PTHR33840">
    <property type="match status" value="1"/>
</dbReference>
<reference evidence="1 2" key="1">
    <citation type="submission" date="2018-07" db="EMBL/GenBank/DDBJ databases">
        <title>Genomic Encyclopedia of Type Strains, Phase III (KMG-III): the genomes of soil and plant-associated and newly described type strains.</title>
        <authorList>
            <person name="Whitman W."/>
        </authorList>
    </citation>
    <scope>NUCLEOTIDE SEQUENCE [LARGE SCALE GENOMIC DNA]</scope>
    <source>
        <strain evidence="1 2">CECT 8525</strain>
    </source>
</reference>
<dbReference type="PANTHER" id="PTHR33840:SF1">
    <property type="entry name" value="TLE1 PHOSPHOLIPASE DOMAIN-CONTAINING PROTEIN"/>
    <property type="match status" value="1"/>
</dbReference>